<evidence type="ECO:0000313" key="2">
    <source>
        <dbReference type="EMBL" id="SVB13534.1"/>
    </source>
</evidence>
<dbReference type="Gene3D" id="2.40.50.140">
    <property type="entry name" value="Nucleic acid-binding proteins"/>
    <property type="match status" value="1"/>
</dbReference>
<feature type="domain" description="Proteasomal ATPase N-terminal OB" evidence="1">
    <location>
        <begin position="65"/>
        <end position="116"/>
    </location>
</feature>
<sequence>MGDQPHIIELIDQLLDETADKPNLQEKIFDLRDALFQAQQVSQQQALKIKILEETVGKLKSPAHRVGTVLGSGEGELYRLVVGGTEYQATVSPELLEKETLQPGDQVALNEGFVAITK</sequence>
<dbReference type="InterPro" id="IPR012340">
    <property type="entry name" value="NA-bd_OB-fold"/>
</dbReference>
<dbReference type="InterPro" id="IPR041626">
    <property type="entry name" value="Prot_ATP_ID_OB_N"/>
</dbReference>
<dbReference type="Pfam" id="PF17758">
    <property type="entry name" value="Prot_ATP_ID_OB_N"/>
    <property type="match status" value="1"/>
</dbReference>
<reference evidence="2" key="1">
    <citation type="submission" date="2018-05" db="EMBL/GenBank/DDBJ databases">
        <authorList>
            <person name="Lanie J.A."/>
            <person name="Ng W.-L."/>
            <person name="Kazmierczak K.M."/>
            <person name="Andrzejewski T.M."/>
            <person name="Davidsen T.M."/>
            <person name="Wayne K.J."/>
            <person name="Tettelin H."/>
            <person name="Glass J.I."/>
            <person name="Rusch D."/>
            <person name="Podicherti R."/>
            <person name="Tsui H.-C.T."/>
            <person name="Winkler M.E."/>
        </authorList>
    </citation>
    <scope>NUCLEOTIDE SEQUENCE</scope>
</reference>
<dbReference type="EMBL" id="UINC01029944">
    <property type="protein sequence ID" value="SVB13534.1"/>
    <property type="molecule type" value="Genomic_DNA"/>
</dbReference>
<feature type="non-terminal residue" evidence="2">
    <location>
        <position position="118"/>
    </location>
</feature>
<accession>A0A382BIM9</accession>
<evidence type="ECO:0000259" key="1">
    <source>
        <dbReference type="Pfam" id="PF17758"/>
    </source>
</evidence>
<protein>
    <recommendedName>
        <fullName evidence="1">Proteasomal ATPase N-terminal OB domain-containing protein</fullName>
    </recommendedName>
</protein>
<proteinExistence type="predicted"/>
<name>A0A382BIM9_9ZZZZ</name>
<organism evidence="2">
    <name type="scientific">marine metagenome</name>
    <dbReference type="NCBI Taxonomy" id="408172"/>
    <lineage>
        <taxon>unclassified sequences</taxon>
        <taxon>metagenomes</taxon>
        <taxon>ecological metagenomes</taxon>
    </lineage>
</organism>
<dbReference type="AlphaFoldDB" id="A0A382BIM9"/>
<gene>
    <name evidence="2" type="ORF">METZ01_LOCUS166388</name>
</gene>